<sequence>MEIYFELKFDDLMGLQKDAINHSKHHKKVKFWYFIFVLILFSAYLKFFNFSTVTVTITVIFLILYPWIYRYVTILSLKRILKEQNHFTTLGLQKIIISDEGIVRETENSKSNFNWNHFVKLRKDDKNYFLYISDLQAVIISKQGLKDKESEQKLKEYLRKYIDPNI</sequence>
<name>A0A369BL20_9BACL</name>
<feature type="transmembrane region" description="Helical" evidence="1">
    <location>
        <begin position="31"/>
        <end position="47"/>
    </location>
</feature>
<feature type="domain" description="YcxB-like C-terminal" evidence="2">
    <location>
        <begin position="97"/>
        <end position="157"/>
    </location>
</feature>
<evidence type="ECO:0000313" key="3">
    <source>
        <dbReference type="EMBL" id="RCX20394.1"/>
    </source>
</evidence>
<accession>A0A369BL20</accession>
<dbReference type="EMBL" id="QPJW01000003">
    <property type="protein sequence ID" value="RCX20394.1"/>
    <property type="molecule type" value="Genomic_DNA"/>
</dbReference>
<reference evidence="3 4" key="1">
    <citation type="submission" date="2018-07" db="EMBL/GenBank/DDBJ databases">
        <title>Genomic Encyclopedia of Type Strains, Phase III (KMG-III): the genomes of soil and plant-associated and newly described type strains.</title>
        <authorList>
            <person name="Whitman W."/>
        </authorList>
    </citation>
    <scope>NUCLEOTIDE SEQUENCE [LARGE SCALE GENOMIC DNA]</scope>
    <source>
        <strain evidence="3 4">CECT 8333</strain>
    </source>
</reference>
<dbReference type="RefSeq" id="WP_181873098.1">
    <property type="nucleotide sequence ID" value="NZ_QPJW01000003.1"/>
</dbReference>
<dbReference type="AlphaFoldDB" id="A0A369BL20"/>
<comment type="caution">
    <text evidence="3">The sequence shown here is derived from an EMBL/GenBank/DDBJ whole genome shotgun (WGS) entry which is preliminary data.</text>
</comment>
<dbReference type="Proteomes" id="UP000253090">
    <property type="component" value="Unassembled WGS sequence"/>
</dbReference>
<keyword evidence="1" id="KW-1133">Transmembrane helix</keyword>
<evidence type="ECO:0000259" key="2">
    <source>
        <dbReference type="Pfam" id="PF14317"/>
    </source>
</evidence>
<keyword evidence="4" id="KW-1185">Reference proteome</keyword>
<gene>
    <name evidence="3" type="ORF">DFP94_103119</name>
</gene>
<evidence type="ECO:0000256" key="1">
    <source>
        <dbReference type="SAM" id="Phobius"/>
    </source>
</evidence>
<feature type="transmembrane region" description="Helical" evidence="1">
    <location>
        <begin position="53"/>
        <end position="72"/>
    </location>
</feature>
<protein>
    <submittedName>
        <fullName evidence="3">YcxB-like protein</fullName>
    </submittedName>
</protein>
<keyword evidence="1" id="KW-0472">Membrane</keyword>
<organism evidence="3 4">
    <name type="scientific">Fontibacillus phaseoli</name>
    <dbReference type="NCBI Taxonomy" id="1416533"/>
    <lineage>
        <taxon>Bacteria</taxon>
        <taxon>Bacillati</taxon>
        <taxon>Bacillota</taxon>
        <taxon>Bacilli</taxon>
        <taxon>Bacillales</taxon>
        <taxon>Paenibacillaceae</taxon>
        <taxon>Fontibacillus</taxon>
    </lineage>
</organism>
<dbReference type="Pfam" id="PF14317">
    <property type="entry name" value="YcxB"/>
    <property type="match status" value="1"/>
</dbReference>
<proteinExistence type="predicted"/>
<dbReference type="InterPro" id="IPR025588">
    <property type="entry name" value="YcxB-like_C"/>
</dbReference>
<evidence type="ECO:0000313" key="4">
    <source>
        <dbReference type="Proteomes" id="UP000253090"/>
    </source>
</evidence>
<keyword evidence="1" id="KW-0812">Transmembrane</keyword>